<gene>
    <name evidence="4" type="ORF">ACHAWU_009085</name>
</gene>
<dbReference type="Proteomes" id="UP001530293">
    <property type="component" value="Unassembled WGS sequence"/>
</dbReference>
<evidence type="ECO:0000313" key="5">
    <source>
        <dbReference type="Proteomes" id="UP001530293"/>
    </source>
</evidence>
<feature type="transmembrane region" description="Helical" evidence="2">
    <location>
        <begin position="909"/>
        <end position="930"/>
    </location>
</feature>
<protein>
    <recommendedName>
        <fullName evidence="3">C2 domain-containing protein</fullName>
    </recommendedName>
</protein>
<dbReference type="CDD" id="cd00030">
    <property type="entry name" value="C2"/>
    <property type="match status" value="1"/>
</dbReference>
<dbReference type="PROSITE" id="PS50004">
    <property type="entry name" value="C2"/>
    <property type="match status" value="1"/>
</dbReference>
<keyword evidence="2" id="KW-0812">Transmembrane</keyword>
<keyword evidence="2" id="KW-0472">Membrane</keyword>
<sequence>MAPHVLDAALCLQKSNSNSCGNAISGVDASTENKQDAGREGEVVVMPSNISTSKLHAPSPSNCSSISAPQLDVRPTSSPATTTKSPTNTTASASPPNTKDDQPLFSDLTFLVEVVKATIPAKRKCRDKNNNNNIDIGKMYEDAVEMGMHCTVSWIGPINPSGRKRRISLLHRTKTWSTTSAASQNQNSPVNNDGGDDDEGEVEDDHQDCVEHIFTVNDASLFLFRTSMKQLVNASLELTSSTNHDDENDIASLNCGGLRFDIFEKPLDIIRSVYSTLLADSISEMEENAIPSCDGNLSPSASANAFSSYRLVGSVFLTPNEILSMCNEQRFECDVIENCKMIQCPTKNNQQQQSTMKRRRVNGARLALRIRLASDFDVSFMKTLGESEEESNDAGGINKALRTTFLQGNQGSSNLKLAKIVTDIDENVLAAKSSMRALGNLSPIAQESMRYLFSDDIWKRIMVKPYPDPERVEETTWFSEKELQCECYKPSTNWIQAGGVGEQSADESCSISDVNSLGQVYLEVLRCDGLPNVDAGGSIGNKTDAFVSIVYEDIMVQTEVIDDSCSPIWPPWSTRAFVFQMKHPSTAIYIGVADYDVGPLEHECIGRIAIHLGKFSHGVVHTLVYNLYESPNLVERGEAMGTITLRLRIEIPDEKKFLLAGWKTPERKWVNSLQWKSHRVAKYCVDGPHDEEVFEMSLFRSHINEILAHKRHATYVMSDAVRSLIFWRGQIKVGNVWLPLHSAVVFYMSVHLIENLHLLPSFILFGCGWIMIANMLHRVSHPNPWKCGHSFAYYWNILVYGQSSHEHRRIEVQPHEGHKEANDLEKKWRQRLADDDAKYAKQLDLDAKIKTISDDAIIRTKTKAKANAALVDPISAVAGARLLPYQQRLAGYCNRIRYIRSVLNWNESIISFFMTLLFFGAGFVALFIPWRFLLQWASRLIVWVFLGPWMRLFDLFFHEETERQKANASKEAMKLFHQQQKTAKMLRENALKMKALRVKLFGKYITRLPEFNLPRHEDVPLPVSSACHSEEVTKPVEFKRFVPSQDLSGSMIPMTGQDEVKREAKKRMEQELLFAEYQKRLIGKSQFDYPPVEENLEEECVELVEREDRFLCYYNESSALDAINNTNNKDAQGKITTNGTNGKVIQLTMGNQIMTPATNSSLKWVFSASIQFSLKREMIDDVSASADLLCDDDAPRRIDQIEQKGDDDDDDDNDDDVVTEEGVEIVPFSSSNDVMEDLDNDDDNVAVLYLKDDDTSGSCCNSIATEECSDVLKAEPLDAID</sequence>
<dbReference type="Pfam" id="PF00168">
    <property type="entry name" value="C2"/>
    <property type="match status" value="1"/>
</dbReference>
<proteinExistence type="predicted"/>
<feature type="region of interest" description="Disordered" evidence="1">
    <location>
        <begin position="175"/>
        <end position="205"/>
    </location>
</feature>
<feature type="compositionally biased region" description="Polar residues" evidence="1">
    <location>
        <begin position="175"/>
        <end position="189"/>
    </location>
</feature>
<dbReference type="InterPro" id="IPR000008">
    <property type="entry name" value="C2_dom"/>
</dbReference>
<evidence type="ECO:0000259" key="3">
    <source>
        <dbReference type="PROSITE" id="PS50004"/>
    </source>
</evidence>
<evidence type="ECO:0000313" key="4">
    <source>
        <dbReference type="EMBL" id="KAL3763661.1"/>
    </source>
</evidence>
<reference evidence="4 5" key="1">
    <citation type="submission" date="2024-10" db="EMBL/GenBank/DDBJ databases">
        <title>Updated reference genomes for cyclostephanoid diatoms.</title>
        <authorList>
            <person name="Roberts W.R."/>
            <person name="Alverson A.J."/>
        </authorList>
    </citation>
    <scope>NUCLEOTIDE SEQUENCE [LARGE SCALE GENOMIC DNA]</scope>
    <source>
        <strain evidence="4 5">AJA232-27</strain>
    </source>
</reference>
<name>A0ABD3MLE7_9STRA</name>
<keyword evidence="5" id="KW-1185">Reference proteome</keyword>
<dbReference type="Gene3D" id="2.60.40.150">
    <property type="entry name" value="C2 domain"/>
    <property type="match status" value="1"/>
</dbReference>
<evidence type="ECO:0000256" key="2">
    <source>
        <dbReference type="SAM" id="Phobius"/>
    </source>
</evidence>
<dbReference type="EMBL" id="JALLBG020000118">
    <property type="protein sequence ID" value="KAL3763661.1"/>
    <property type="molecule type" value="Genomic_DNA"/>
</dbReference>
<comment type="caution">
    <text evidence="4">The sequence shown here is derived from an EMBL/GenBank/DDBJ whole genome shotgun (WGS) entry which is preliminary data.</text>
</comment>
<feature type="compositionally biased region" description="Acidic residues" evidence="1">
    <location>
        <begin position="194"/>
        <end position="205"/>
    </location>
</feature>
<accession>A0ABD3MLE7</accession>
<evidence type="ECO:0000256" key="1">
    <source>
        <dbReference type="SAM" id="MobiDB-lite"/>
    </source>
</evidence>
<feature type="compositionally biased region" description="Low complexity" evidence="1">
    <location>
        <begin position="75"/>
        <end position="97"/>
    </location>
</feature>
<feature type="transmembrane region" description="Helical" evidence="2">
    <location>
        <begin position="758"/>
        <end position="776"/>
    </location>
</feature>
<feature type="domain" description="C2" evidence="3">
    <location>
        <begin position="501"/>
        <end position="625"/>
    </location>
</feature>
<feature type="compositionally biased region" description="Polar residues" evidence="1">
    <location>
        <begin position="52"/>
        <end position="68"/>
    </location>
</feature>
<dbReference type="InterPro" id="IPR035892">
    <property type="entry name" value="C2_domain_sf"/>
</dbReference>
<organism evidence="4 5">
    <name type="scientific">Discostella pseudostelligera</name>
    <dbReference type="NCBI Taxonomy" id="259834"/>
    <lineage>
        <taxon>Eukaryota</taxon>
        <taxon>Sar</taxon>
        <taxon>Stramenopiles</taxon>
        <taxon>Ochrophyta</taxon>
        <taxon>Bacillariophyta</taxon>
        <taxon>Coscinodiscophyceae</taxon>
        <taxon>Thalassiosirophycidae</taxon>
        <taxon>Stephanodiscales</taxon>
        <taxon>Stephanodiscaceae</taxon>
        <taxon>Discostella</taxon>
    </lineage>
</organism>
<dbReference type="SUPFAM" id="SSF49562">
    <property type="entry name" value="C2 domain (Calcium/lipid-binding domain, CaLB)"/>
    <property type="match status" value="1"/>
</dbReference>
<keyword evidence="2" id="KW-1133">Transmembrane helix</keyword>
<feature type="region of interest" description="Disordered" evidence="1">
    <location>
        <begin position="52"/>
        <end position="103"/>
    </location>
</feature>